<evidence type="ECO:0000256" key="2">
    <source>
        <dbReference type="ARBA" id="ARBA00023125"/>
    </source>
</evidence>
<evidence type="ECO:0000313" key="7">
    <source>
        <dbReference type="EMBL" id="MBB5152852.1"/>
    </source>
</evidence>
<evidence type="ECO:0000313" key="8">
    <source>
        <dbReference type="EMBL" id="MBB5156884.1"/>
    </source>
</evidence>
<evidence type="ECO:0000259" key="5">
    <source>
        <dbReference type="PROSITE" id="PS51898"/>
    </source>
</evidence>
<name>A0A840PRC4_9PSEU</name>
<dbReference type="GO" id="GO:0003677">
    <property type="term" value="F:DNA binding"/>
    <property type="evidence" value="ECO:0007669"/>
    <property type="project" value="UniProtKB-UniRule"/>
</dbReference>
<dbReference type="SUPFAM" id="SSF56349">
    <property type="entry name" value="DNA breaking-rejoining enzymes"/>
    <property type="match status" value="1"/>
</dbReference>
<evidence type="ECO:0000313" key="9">
    <source>
        <dbReference type="Proteomes" id="UP000584374"/>
    </source>
</evidence>
<dbReference type="PROSITE" id="PS51898">
    <property type="entry name" value="TYR_RECOMBINASE"/>
    <property type="match status" value="1"/>
</dbReference>
<dbReference type="InterPro" id="IPR011010">
    <property type="entry name" value="DNA_brk_join_enz"/>
</dbReference>
<feature type="domain" description="Core-binding (CB)" evidence="6">
    <location>
        <begin position="39"/>
        <end position="142"/>
    </location>
</feature>
<comment type="caution">
    <text evidence="7">The sequence shown here is derived from an EMBL/GenBank/DDBJ whole genome shotgun (WGS) entry which is preliminary data.</text>
</comment>
<dbReference type="EMBL" id="JACHIW010000001">
    <property type="protein sequence ID" value="MBB5152852.1"/>
    <property type="molecule type" value="Genomic_DNA"/>
</dbReference>
<keyword evidence="9" id="KW-1185">Reference proteome</keyword>
<organism evidence="7 9">
    <name type="scientific">Saccharopolyspora phatthalungensis</name>
    <dbReference type="NCBI Taxonomy" id="664693"/>
    <lineage>
        <taxon>Bacteria</taxon>
        <taxon>Bacillati</taxon>
        <taxon>Actinomycetota</taxon>
        <taxon>Actinomycetes</taxon>
        <taxon>Pseudonocardiales</taxon>
        <taxon>Pseudonocardiaceae</taxon>
        <taxon>Saccharopolyspora</taxon>
    </lineage>
</organism>
<dbReference type="Gene3D" id="1.10.443.10">
    <property type="entry name" value="Intergrase catalytic core"/>
    <property type="match status" value="1"/>
</dbReference>
<dbReference type="InterPro" id="IPR013762">
    <property type="entry name" value="Integrase-like_cat_sf"/>
</dbReference>
<evidence type="ECO:0000256" key="1">
    <source>
        <dbReference type="ARBA" id="ARBA00022908"/>
    </source>
</evidence>
<evidence type="ECO:0000259" key="6">
    <source>
        <dbReference type="PROSITE" id="PS51900"/>
    </source>
</evidence>
<dbReference type="Pfam" id="PF00589">
    <property type="entry name" value="Phage_integrase"/>
    <property type="match status" value="1"/>
</dbReference>
<gene>
    <name evidence="7" type="ORF">BJ970_000386</name>
    <name evidence="8" type="ORF">BJ970_004418</name>
</gene>
<dbReference type="InterPro" id="IPR002104">
    <property type="entry name" value="Integrase_catalytic"/>
</dbReference>
<keyword evidence="2 4" id="KW-0238">DNA-binding</keyword>
<dbReference type="PANTHER" id="PTHR30349:SF81">
    <property type="entry name" value="TYROSINE RECOMBINASE XERC"/>
    <property type="match status" value="1"/>
</dbReference>
<keyword evidence="1" id="KW-0229">DNA integration</keyword>
<dbReference type="PROSITE" id="PS51900">
    <property type="entry name" value="CB"/>
    <property type="match status" value="1"/>
</dbReference>
<dbReference type="AlphaFoldDB" id="A0A840PRC4"/>
<dbReference type="Pfam" id="PF02899">
    <property type="entry name" value="Phage_int_SAM_1"/>
    <property type="match status" value="1"/>
</dbReference>
<dbReference type="GO" id="GO:0006310">
    <property type="term" value="P:DNA recombination"/>
    <property type="evidence" value="ECO:0007669"/>
    <property type="project" value="UniProtKB-KW"/>
</dbReference>
<evidence type="ECO:0000256" key="3">
    <source>
        <dbReference type="ARBA" id="ARBA00023172"/>
    </source>
</evidence>
<feature type="domain" description="Tyr recombinase" evidence="5">
    <location>
        <begin position="190"/>
        <end position="367"/>
    </location>
</feature>
<dbReference type="InterPro" id="IPR004107">
    <property type="entry name" value="Integrase_SAM-like_N"/>
</dbReference>
<dbReference type="InterPro" id="IPR044068">
    <property type="entry name" value="CB"/>
</dbReference>
<dbReference type="Proteomes" id="UP000584374">
    <property type="component" value="Unassembled WGS sequence"/>
</dbReference>
<keyword evidence="3" id="KW-0233">DNA recombination</keyword>
<dbReference type="PANTHER" id="PTHR30349">
    <property type="entry name" value="PHAGE INTEGRASE-RELATED"/>
    <property type="match status" value="1"/>
</dbReference>
<dbReference type="InterPro" id="IPR010998">
    <property type="entry name" value="Integrase_recombinase_N"/>
</dbReference>
<evidence type="ECO:0000256" key="4">
    <source>
        <dbReference type="PROSITE-ProRule" id="PRU01248"/>
    </source>
</evidence>
<protein>
    <submittedName>
        <fullName evidence="7">Site-specific recombinase XerD</fullName>
    </submittedName>
</protein>
<dbReference type="EMBL" id="JACHIW010000001">
    <property type="protein sequence ID" value="MBB5156884.1"/>
    <property type="molecule type" value="Genomic_DNA"/>
</dbReference>
<proteinExistence type="predicted"/>
<dbReference type="InterPro" id="IPR050090">
    <property type="entry name" value="Tyrosine_recombinase_XerCD"/>
</dbReference>
<sequence>MVLAGWLRSWLVRLFLMGIEAGLRLEERDGGWALAGPAASRFGLVDEYLAYLADRNYSPKTVRAYGYDVLAFCRWLVVEEQPLPEVTTEVLLRFLRACREATVAGRPGPNVVTLSGRRMDQYAPTTINRRLAAISGLFAFAAMRDPDVKNPVPRGKEARWLVAGERSGMLAHTVRRPKTRSSLRLREPRRLPTALSQSDAAELLASFHAWRDRAIAGLMLYCGLRSAEVLGLDVVDADIGGRWLRVVGKGQRERRVPLDADVASVIQVYLLAERPESASARLFLVAKGPNRGQPLTAAGLRTIFRYHRGLTGVVGGHPHALRHTFGTALAEAGVDLAVMQALLGHAHVDTTARYIHLAPAHVKAEFDAARDRIRSQ</sequence>
<reference evidence="7 9" key="1">
    <citation type="submission" date="2020-08" db="EMBL/GenBank/DDBJ databases">
        <title>Sequencing the genomes of 1000 actinobacteria strains.</title>
        <authorList>
            <person name="Klenk H.-P."/>
        </authorList>
    </citation>
    <scope>NUCLEOTIDE SEQUENCE [LARGE SCALE GENOMIC DNA]</scope>
    <source>
        <strain evidence="7 9">DSM 45584</strain>
    </source>
</reference>
<dbReference type="GO" id="GO:0015074">
    <property type="term" value="P:DNA integration"/>
    <property type="evidence" value="ECO:0007669"/>
    <property type="project" value="UniProtKB-KW"/>
</dbReference>
<dbReference type="Gene3D" id="1.10.150.130">
    <property type="match status" value="1"/>
</dbReference>
<accession>A0A840PRC4</accession>